<dbReference type="EMBL" id="RBKS01000001">
    <property type="protein sequence ID" value="RKR75186.1"/>
    <property type="molecule type" value="Genomic_DNA"/>
</dbReference>
<evidence type="ECO:0000313" key="9">
    <source>
        <dbReference type="Proteomes" id="UP000280008"/>
    </source>
</evidence>
<dbReference type="InterPro" id="IPR050189">
    <property type="entry name" value="MFS_Efflux_Transporters"/>
</dbReference>
<dbReference type="PANTHER" id="PTHR43124:SF3">
    <property type="entry name" value="CHLORAMPHENICOL EFFLUX PUMP RV0191"/>
    <property type="match status" value="1"/>
</dbReference>
<feature type="transmembrane region" description="Helical" evidence="6">
    <location>
        <begin position="246"/>
        <end position="266"/>
    </location>
</feature>
<dbReference type="InterPro" id="IPR020846">
    <property type="entry name" value="MFS_dom"/>
</dbReference>
<dbReference type="InterPro" id="IPR036259">
    <property type="entry name" value="MFS_trans_sf"/>
</dbReference>
<feature type="domain" description="Major facilitator superfamily (MFS) profile" evidence="7">
    <location>
        <begin position="11"/>
        <end position="386"/>
    </location>
</feature>
<dbReference type="OrthoDB" id="9814237at2"/>
<feature type="transmembrane region" description="Helical" evidence="6">
    <location>
        <begin position="131"/>
        <end position="160"/>
    </location>
</feature>
<dbReference type="InterPro" id="IPR011701">
    <property type="entry name" value="MFS"/>
</dbReference>
<dbReference type="GO" id="GO:0005886">
    <property type="term" value="C:plasma membrane"/>
    <property type="evidence" value="ECO:0007669"/>
    <property type="project" value="UniProtKB-SubCell"/>
</dbReference>
<evidence type="ECO:0000256" key="2">
    <source>
        <dbReference type="ARBA" id="ARBA00022475"/>
    </source>
</evidence>
<keyword evidence="3 6" id="KW-0812">Transmembrane</keyword>
<organism evidence="8 9">
    <name type="scientific">Frondihabitans australicus</name>
    <dbReference type="NCBI Taxonomy" id="386892"/>
    <lineage>
        <taxon>Bacteria</taxon>
        <taxon>Bacillati</taxon>
        <taxon>Actinomycetota</taxon>
        <taxon>Actinomycetes</taxon>
        <taxon>Micrococcales</taxon>
        <taxon>Microbacteriaceae</taxon>
        <taxon>Frondihabitans</taxon>
    </lineage>
</organism>
<dbReference type="GO" id="GO:0022857">
    <property type="term" value="F:transmembrane transporter activity"/>
    <property type="evidence" value="ECO:0007669"/>
    <property type="project" value="InterPro"/>
</dbReference>
<evidence type="ECO:0000256" key="3">
    <source>
        <dbReference type="ARBA" id="ARBA00022692"/>
    </source>
</evidence>
<dbReference type="CDD" id="cd17324">
    <property type="entry name" value="MFS_NepI_like"/>
    <property type="match status" value="1"/>
</dbReference>
<proteinExistence type="predicted"/>
<feature type="transmembrane region" description="Helical" evidence="6">
    <location>
        <begin position="100"/>
        <end position="119"/>
    </location>
</feature>
<feature type="transmembrane region" description="Helical" evidence="6">
    <location>
        <begin position="77"/>
        <end position="94"/>
    </location>
</feature>
<feature type="transmembrane region" description="Helical" evidence="6">
    <location>
        <begin position="273"/>
        <end position="294"/>
    </location>
</feature>
<dbReference type="PANTHER" id="PTHR43124">
    <property type="entry name" value="PURINE EFFLUX PUMP PBUE"/>
    <property type="match status" value="1"/>
</dbReference>
<evidence type="ECO:0000256" key="1">
    <source>
        <dbReference type="ARBA" id="ARBA00004651"/>
    </source>
</evidence>
<dbReference type="Pfam" id="PF07690">
    <property type="entry name" value="MFS_1"/>
    <property type="match status" value="1"/>
</dbReference>
<accession>A0A495IJ95</accession>
<feature type="transmembrane region" description="Helical" evidence="6">
    <location>
        <begin position="300"/>
        <end position="323"/>
    </location>
</feature>
<dbReference type="PROSITE" id="PS50850">
    <property type="entry name" value="MFS"/>
    <property type="match status" value="1"/>
</dbReference>
<dbReference type="SUPFAM" id="SSF103473">
    <property type="entry name" value="MFS general substrate transporter"/>
    <property type="match status" value="1"/>
</dbReference>
<keyword evidence="4 6" id="KW-1133">Transmembrane helix</keyword>
<evidence type="ECO:0000313" key="8">
    <source>
        <dbReference type="EMBL" id="RKR75186.1"/>
    </source>
</evidence>
<comment type="caution">
    <text evidence="8">The sequence shown here is derived from an EMBL/GenBank/DDBJ whole genome shotgun (WGS) entry which is preliminary data.</text>
</comment>
<sequence length="422" mass="42680">MALPRRATATGLAFLTLSTFIALTSELLPVGLIPEIARDAGVAEGTAGLTVSVFAVCVAVLAVPLARATDHLPRKALLVATVACYALSDLIVASTPHFGVILVGRAVGGVGHALFYSVVTSYTARLVSPDLVGRAMSVVFAGASVGGILGVPIATAIGVATSWRTAFVVMAIAAALLALGIAVALPRVSEGVDETPATVSQRAWWRAGLYAVGAVNALVFVGHHFVYTYVTSILRLAGITSDRVSAVLFALGLVSALGLVAAGALVDRRPRLGALLHTGVMAASLAALAALLAAGLDVPALVVVAVWNIAFAGIGTFMMTAAIRTGVTSPGVAGAFINSTSNVGITIGSATGGVALAAVGPALLPVGGAAVLVAALVVVIVARQGFPARPHRELSLNTTGSIRAILPSRRDRPRPLRRGRTR</sequence>
<name>A0A495IJ95_9MICO</name>
<evidence type="ECO:0000256" key="6">
    <source>
        <dbReference type="SAM" id="Phobius"/>
    </source>
</evidence>
<dbReference type="RefSeq" id="WP_121370008.1">
    <property type="nucleotide sequence ID" value="NZ_RBKS01000001.1"/>
</dbReference>
<dbReference type="Proteomes" id="UP000280008">
    <property type="component" value="Unassembled WGS sequence"/>
</dbReference>
<dbReference type="AlphaFoldDB" id="A0A495IJ95"/>
<keyword evidence="9" id="KW-1185">Reference proteome</keyword>
<keyword evidence="5 6" id="KW-0472">Membrane</keyword>
<gene>
    <name evidence="8" type="ORF">C8E83_2324</name>
</gene>
<feature type="transmembrane region" description="Helical" evidence="6">
    <location>
        <begin position="362"/>
        <end position="382"/>
    </location>
</feature>
<feature type="transmembrane region" description="Helical" evidence="6">
    <location>
        <begin position="166"/>
        <end position="186"/>
    </location>
</feature>
<dbReference type="Gene3D" id="1.20.1250.20">
    <property type="entry name" value="MFS general substrate transporter like domains"/>
    <property type="match status" value="1"/>
</dbReference>
<evidence type="ECO:0000259" key="7">
    <source>
        <dbReference type="PROSITE" id="PS50850"/>
    </source>
</evidence>
<comment type="subcellular location">
    <subcellularLocation>
        <location evidence="1">Cell membrane</location>
        <topology evidence="1">Multi-pass membrane protein</topology>
    </subcellularLocation>
</comment>
<feature type="transmembrane region" description="Helical" evidence="6">
    <location>
        <begin position="207"/>
        <end position="226"/>
    </location>
</feature>
<feature type="transmembrane region" description="Helical" evidence="6">
    <location>
        <begin position="335"/>
        <end position="356"/>
    </location>
</feature>
<evidence type="ECO:0000256" key="5">
    <source>
        <dbReference type="ARBA" id="ARBA00023136"/>
    </source>
</evidence>
<protein>
    <submittedName>
        <fullName evidence="8">Putative MFS family arabinose efflux permease</fullName>
    </submittedName>
</protein>
<evidence type="ECO:0000256" key="4">
    <source>
        <dbReference type="ARBA" id="ARBA00022989"/>
    </source>
</evidence>
<feature type="transmembrane region" description="Helical" evidence="6">
    <location>
        <begin position="46"/>
        <end position="65"/>
    </location>
</feature>
<keyword evidence="2" id="KW-1003">Cell membrane</keyword>
<reference evidence="8 9" key="1">
    <citation type="submission" date="2018-10" db="EMBL/GenBank/DDBJ databases">
        <title>Sequencing the genomes of 1000 actinobacteria strains.</title>
        <authorList>
            <person name="Klenk H.-P."/>
        </authorList>
    </citation>
    <scope>NUCLEOTIDE SEQUENCE [LARGE SCALE GENOMIC DNA]</scope>
    <source>
        <strain evidence="8 9">DSM 17894</strain>
    </source>
</reference>